<gene>
    <name evidence="3" type="ORF">Tci_452311</name>
</gene>
<name>A0A699HYE1_TANCI</name>
<feature type="compositionally biased region" description="Polar residues" evidence="2">
    <location>
        <begin position="43"/>
        <end position="74"/>
    </location>
</feature>
<dbReference type="EMBL" id="BKCJ010211199">
    <property type="protein sequence ID" value="GEY80337.1"/>
    <property type="molecule type" value="Genomic_DNA"/>
</dbReference>
<keyword evidence="1" id="KW-0175">Coiled coil</keyword>
<protein>
    <submittedName>
        <fullName evidence="3">Uncharacterized protein</fullName>
    </submittedName>
</protein>
<dbReference type="AlphaFoldDB" id="A0A699HYE1"/>
<proteinExistence type="predicted"/>
<feature type="region of interest" description="Disordered" evidence="2">
    <location>
        <begin position="284"/>
        <end position="326"/>
    </location>
</feature>
<feature type="region of interest" description="Disordered" evidence="2">
    <location>
        <begin position="39"/>
        <end position="76"/>
    </location>
</feature>
<sequence>MKRAYKGYIGVDIPLFPVMIVQGLIFQGEGSIVPVESHHAATGTPSTSQPHLSSPPRSSISQETKVPQPSSPTHTYLADGAASIEKTVKTSQARRKAKIMVSDEEVNLEDPSKQGRKIEEIDQDLDISLIQHDEDIQGRYEQDMEFDFDVANEVSTTEQVSTTGTAVTTASVDISPASPTRRVSTADDIIMAETLVYIKISAAKIKDKARVEADEELTQRLQAEERDKYSKVDQAKMLEDLINQIKKYFTEKRAEERRNKPMTTENLYRVNTFVPMDTKRTSELVARSSKKVAKESLNQGSSKRQKTNEASGSVQEQPDEEETDLSQEDLQQLMIVVPVEGVYIEALQVELKSLYEPDTDDTLWKLHRYMHDPLTWRLYDTCGVYHVSTEKEMDIFMLVEKEYTLPKGF</sequence>
<comment type="caution">
    <text evidence="3">The sequence shown here is derived from an EMBL/GenBank/DDBJ whole genome shotgun (WGS) entry which is preliminary data.</text>
</comment>
<feature type="compositionally biased region" description="Polar residues" evidence="2">
    <location>
        <begin position="296"/>
        <end position="316"/>
    </location>
</feature>
<reference evidence="3" key="1">
    <citation type="journal article" date="2019" name="Sci. Rep.">
        <title>Draft genome of Tanacetum cinerariifolium, the natural source of mosquito coil.</title>
        <authorList>
            <person name="Yamashiro T."/>
            <person name="Shiraishi A."/>
            <person name="Satake H."/>
            <person name="Nakayama K."/>
        </authorList>
    </citation>
    <scope>NUCLEOTIDE SEQUENCE</scope>
</reference>
<feature type="compositionally biased region" description="Acidic residues" evidence="2">
    <location>
        <begin position="317"/>
        <end position="326"/>
    </location>
</feature>
<feature type="coiled-coil region" evidence="1">
    <location>
        <begin position="206"/>
        <end position="258"/>
    </location>
</feature>
<evidence type="ECO:0000256" key="2">
    <source>
        <dbReference type="SAM" id="MobiDB-lite"/>
    </source>
</evidence>
<organism evidence="3">
    <name type="scientific">Tanacetum cinerariifolium</name>
    <name type="common">Dalmatian daisy</name>
    <name type="synonym">Chrysanthemum cinerariifolium</name>
    <dbReference type="NCBI Taxonomy" id="118510"/>
    <lineage>
        <taxon>Eukaryota</taxon>
        <taxon>Viridiplantae</taxon>
        <taxon>Streptophyta</taxon>
        <taxon>Embryophyta</taxon>
        <taxon>Tracheophyta</taxon>
        <taxon>Spermatophyta</taxon>
        <taxon>Magnoliopsida</taxon>
        <taxon>eudicotyledons</taxon>
        <taxon>Gunneridae</taxon>
        <taxon>Pentapetalae</taxon>
        <taxon>asterids</taxon>
        <taxon>campanulids</taxon>
        <taxon>Asterales</taxon>
        <taxon>Asteraceae</taxon>
        <taxon>Asteroideae</taxon>
        <taxon>Anthemideae</taxon>
        <taxon>Anthemidinae</taxon>
        <taxon>Tanacetum</taxon>
    </lineage>
</organism>
<evidence type="ECO:0000256" key="1">
    <source>
        <dbReference type="SAM" id="Coils"/>
    </source>
</evidence>
<evidence type="ECO:0000313" key="3">
    <source>
        <dbReference type="EMBL" id="GEY80337.1"/>
    </source>
</evidence>
<accession>A0A699HYE1</accession>